<evidence type="ECO:0000256" key="7">
    <source>
        <dbReference type="ARBA" id="ARBA00022697"/>
    </source>
</evidence>
<dbReference type="STRING" id="105231.A0A0U9HID0"/>
<evidence type="ECO:0000256" key="14">
    <source>
        <dbReference type="PIRSR" id="PIRSR000148-1"/>
    </source>
</evidence>
<dbReference type="NCBIfam" id="NF011456">
    <property type="entry name" value="PRK14874.1"/>
    <property type="match status" value="1"/>
</dbReference>
<dbReference type="GO" id="GO:0050661">
    <property type="term" value="F:NADP binding"/>
    <property type="evidence" value="ECO:0007669"/>
    <property type="project" value="InterPro"/>
</dbReference>
<dbReference type="PANTHER" id="PTHR46278">
    <property type="entry name" value="DEHYDROGENASE, PUTATIVE-RELATED"/>
    <property type="match status" value="1"/>
</dbReference>
<dbReference type="GO" id="GO:0046983">
    <property type="term" value="F:protein dimerization activity"/>
    <property type="evidence" value="ECO:0007669"/>
    <property type="project" value="InterPro"/>
</dbReference>
<dbReference type="PIRSF" id="PIRSF000148">
    <property type="entry name" value="ASA_dh"/>
    <property type="match status" value="1"/>
</dbReference>
<feature type="active site" description="Acyl-thioester intermediate" evidence="14">
    <location>
        <position position="195"/>
    </location>
</feature>
<dbReference type="NCBIfam" id="TIGR01296">
    <property type="entry name" value="asd_B"/>
    <property type="match status" value="1"/>
</dbReference>
<comment type="pathway">
    <text evidence="1">Amino-acid biosynthesis; L-methionine biosynthesis via de novo pathway; L-homoserine from L-aspartate: step 2/3.</text>
</comment>
<dbReference type="SUPFAM" id="SSF51735">
    <property type="entry name" value="NAD(P)-binding Rossmann-fold domains"/>
    <property type="match status" value="1"/>
</dbReference>
<name>A0A0U9HID0_KLENI</name>
<dbReference type="InterPro" id="IPR005986">
    <property type="entry name" value="Asp_semialdehyde_DH_beta"/>
</dbReference>
<gene>
    <name evidence="16" type="ORF">KFL_000540320</name>
</gene>
<dbReference type="Pfam" id="PF01118">
    <property type="entry name" value="Semialdhyde_dh"/>
    <property type="match status" value="1"/>
</dbReference>
<keyword evidence="12" id="KW-0486">Methionine biosynthesis</keyword>
<proteinExistence type="inferred from homology"/>
<evidence type="ECO:0000256" key="9">
    <source>
        <dbReference type="ARBA" id="ARBA00022915"/>
    </source>
</evidence>
<sequence>MAVGSLVAQRCAGTLCAPSQSLHSAGLRSSAECVAPALRLAALRSERCRGRKSVVSMGLTKDGPSVAIAGVTGAVGQEFLQVLTDRNFPYSSLKLLASKRSAGKEQEFEGKKYIIEELTEESFKGIDIALFSAGGSISKKYGPGAADGGTIVVDNSSAFRMAEGVPLVVPEVNADAVKGWKAGSGKGGIIANPNCSTIIMLVPVTPLHKAGKVKRIVVSTYQAASGAGAAAMAELELQTREVLDGKPPTTEIFSQQYAFNLFSHNAPITENGYNEEEMKMVKETRKIWGDKDVQVTATCIRVPIMRAHAESINIEFESPVSEEQAKELLSKAPGVMLIDDRSANRFPTPLDVSFKDDVAVGRIRRDISRSDDRGLDLFVCGDQIRKGAALNAVQIAELLL</sequence>
<evidence type="ECO:0000256" key="3">
    <source>
        <dbReference type="ARBA" id="ARBA00010584"/>
    </source>
</evidence>
<dbReference type="SMART" id="SM00859">
    <property type="entry name" value="Semialdhyde_dh"/>
    <property type="match status" value="1"/>
</dbReference>
<keyword evidence="10" id="KW-0560">Oxidoreductase</keyword>
<evidence type="ECO:0000256" key="5">
    <source>
        <dbReference type="ARBA" id="ARBA00013120"/>
    </source>
</evidence>
<dbReference type="PANTHER" id="PTHR46278:SF2">
    <property type="entry name" value="ASPARTATE-SEMIALDEHYDE DEHYDROGENASE"/>
    <property type="match status" value="1"/>
</dbReference>
<evidence type="ECO:0000313" key="17">
    <source>
        <dbReference type="Proteomes" id="UP000054558"/>
    </source>
</evidence>
<keyword evidence="7" id="KW-0791">Threonine biosynthesis</keyword>
<dbReference type="UniPathway" id="UPA00050">
    <property type="reaction ID" value="UER00463"/>
</dbReference>
<dbReference type="EMBL" id="DF237003">
    <property type="protein sequence ID" value="GAQ80457.1"/>
    <property type="molecule type" value="Genomic_DNA"/>
</dbReference>
<evidence type="ECO:0000256" key="12">
    <source>
        <dbReference type="ARBA" id="ARBA00023167"/>
    </source>
</evidence>
<evidence type="ECO:0000256" key="11">
    <source>
        <dbReference type="ARBA" id="ARBA00023154"/>
    </source>
</evidence>
<evidence type="ECO:0000259" key="15">
    <source>
        <dbReference type="SMART" id="SM00859"/>
    </source>
</evidence>
<dbReference type="Gene3D" id="3.40.50.720">
    <property type="entry name" value="NAD(P)-binding Rossmann-like Domain"/>
    <property type="match status" value="1"/>
</dbReference>
<reference evidence="16 17" key="1">
    <citation type="journal article" date="2014" name="Nat. Commun.">
        <title>Klebsormidium flaccidum genome reveals primary factors for plant terrestrial adaptation.</title>
        <authorList>
            <person name="Hori K."/>
            <person name="Maruyama F."/>
            <person name="Fujisawa T."/>
            <person name="Togashi T."/>
            <person name="Yamamoto N."/>
            <person name="Seo M."/>
            <person name="Sato S."/>
            <person name="Yamada T."/>
            <person name="Mori H."/>
            <person name="Tajima N."/>
            <person name="Moriyama T."/>
            <person name="Ikeuchi M."/>
            <person name="Watanabe M."/>
            <person name="Wada H."/>
            <person name="Kobayashi K."/>
            <person name="Saito M."/>
            <person name="Masuda T."/>
            <person name="Sasaki-Sekimoto Y."/>
            <person name="Mashiguchi K."/>
            <person name="Awai K."/>
            <person name="Shimojima M."/>
            <person name="Masuda S."/>
            <person name="Iwai M."/>
            <person name="Nobusawa T."/>
            <person name="Narise T."/>
            <person name="Kondo S."/>
            <person name="Saito H."/>
            <person name="Sato R."/>
            <person name="Murakawa M."/>
            <person name="Ihara Y."/>
            <person name="Oshima-Yamada Y."/>
            <person name="Ohtaka K."/>
            <person name="Satoh M."/>
            <person name="Sonobe K."/>
            <person name="Ishii M."/>
            <person name="Ohtani R."/>
            <person name="Kanamori-Sato M."/>
            <person name="Honoki R."/>
            <person name="Miyazaki D."/>
            <person name="Mochizuki H."/>
            <person name="Umetsu J."/>
            <person name="Higashi K."/>
            <person name="Shibata D."/>
            <person name="Kamiya Y."/>
            <person name="Sato N."/>
            <person name="Nakamura Y."/>
            <person name="Tabata S."/>
            <person name="Ida S."/>
            <person name="Kurokawa K."/>
            <person name="Ohta H."/>
        </authorList>
    </citation>
    <scope>NUCLEOTIDE SEQUENCE [LARGE SCALE GENOMIC DNA]</scope>
    <source>
        <strain evidence="16 17">NIES-2285</strain>
    </source>
</reference>
<dbReference type="Pfam" id="PF02774">
    <property type="entry name" value="Semialdhyde_dhC"/>
    <property type="match status" value="1"/>
</dbReference>
<evidence type="ECO:0000256" key="2">
    <source>
        <dbReference type="ARBA" id="ARBA00005097"/>
    </source>
</evidence>
<dbReference type="HAMAP" id="MF_02121">
    <property type="entry name" value="ASADH"/>
    <property type="match status" value="1"/>
</dbReference>
<dbReference type="UniPathway" id="UPA00051">
    <property type="reaction ID" value="UER00464"/>
</dbReference>
<dbReference type="InterPro" id="IPR012280">
    <property type="entry name" value="Semialdhyde_DH_dimer_dom"/>
</dbReference>
<keyword evidence="6" id="KW-0028">Amino-acid biosynthesis</keyword>
<dbReference type="InterPro" id="IPR000534">
    <property type="entry name" value="Semialdehyde_DH_NAD-bd"/>
</dbReference>
<evidence type="ECO:0000256" key="8">
    <source>
        <dbReference type="ARBA" id="ARBA00022857"/>
    </source>
</evidence>
<organism evidence="16 17">
    <name type="scientific">Klebsormidium nitens</name>
    <name type="common">Green alga</name>
    <name type="synonym">Ulothrix nitens</name>
    <dbReference type="NCBI Taxonomy" id="105231"/>
    <lineage>
        <taxon>Eukaryota</taxon>
        <taxon>Viridiplantae</taxon>
        <taxon>Streptophyta</taxon>
        <taxon>Klebsormidiophyceae</taxon>
        <taxon>Klebsormidiales</taxon>
        <taxon>Klebsormidiaceae</taxon>
        <taxon>Klebsormidium</taxon>
    </lineage>
</organism>
<dbReference type="GO" id="GO:0019877">
    <property type="term" value="P:diaminopimelate biosynthetic process"/>
    <property type="evidence" value="ECO:0007669"/>
    <property type="project" value="UniProtKB-KW"/>
</dbReference>
<keyword evidence="17" id="KW-1185">Reference proteome</keyword>
<evidence type="ECO:0000313" key="16">
    <source>
        <dbReference type="EMBL" id="GAQ80457.1"/>
    </source>
</evidence>
<dbReference type="GO" id="GO:0009089">
    <property type="term" value="P:lysine biosynthetic process via diaminopimelate"/>
    <property type="evidence" value="ECO:0007669"/>
    <property type="project" value="UniProtKB-UniPathway"/>
</dbReference>
<dbReference type="InterPro" id="IPR012080">
    <property type="entry name" value="Asp_semialdehyde_DH"/>
</dbReference>
<dbReference type="EC" id="1.2.1.11" evidence="5"/>
<dbReference type="Proteomes" id="UP000054558">
    <property type="component" value="Unassembled WGS sequence"/>
</dbReference>
<feature type="domain" description="Semialdehyde dehydrogenase NAD-binding" evidence="15">
    <location>
        <begin position="65"/>
        <end position="180"/>
    </location>
</feature>
<comment type="similarity">
    <text evidence="3">Belongs to the aspartate-semialdehyde dehydrogenase family.</text>
</comment>
<evidence type="ECO:0000256" key="13">
    <source>
        <dbReference type="ARBA" id="ARBA00047891"/>
    </source>
</evidence>
<dbReference type="GO" id="GO:0009086">
    <property type="term" value="P:methionine biosynthetic process"/>
    <property type="evidence" value="ECO:0007669"/>
    <property type="project" value="UniProtKB-KW"/>
</dbReference>
<evidence type="ECO:0000256" key="6">
    <source>
        <dbReference type="ARBA" id="ARBA00022605"/>
    </source>
</evidence>
<dbReference type="OrthoDB" id="1894490at2759"/>
<dbReference type="CDD" id="cd18131">
    <property type="entry name" value="ASADH_C_bac_euk_like"/>
    <property type="match status" value="1"/>
</dbReference>
<dbReference type="AlphaFoldDB" id="A0A0U9HID0"/>
<dbReference type="GO" id="GO:0004073">
    <property type="term" value="F:aspartate-semialdehyde dehydrogenase activity"/>
    <property type="evidence" value="ECO:0007669"/>
    <property type="project" value="UniProtKB-EC"/>
</dbReference>
<dbReference type="GO" id="GO:0051287">
    <property type="term" value="F:NAD binding"/>
    <property type="evidence" value="ECO:0007669"/>
    <property type="project" value="InterPro"/>
</dbReference>
<dbReference type="SUPFAM" id="SSF55347">
    <property type="entry name" value="Glyceraldehyde-3-phosphate dehydrogenase-like, C-terminal domain"/>
    <property type="match status" value="1"/>
</dbReference>
<dbReference type="InterPro" id="IPR036291">
    <property type="entry name" value="NAD(P)-bd_dom_sf"/>
</dbReference>
<evidence type="ECO:0000256" key="1">
    <source>
        <dbReference type="ARBA" id="ARBA00005021"/>
    </source>
</evidence>
<keyword evidence="8" id="KW-0521">NADP</keyword>
<protein>
    <recommendedName>
        <fullName evidence="5">aspartate-semialdehyde dehydrogenase</fullName>
        <ecNumber evidence="5">1.2.1.11</ecNumber>
    </recommendedName>
</protein>
<dbReference type="GO" id="GO:0009097">
    <property type="term" value="P:isoleucine biosynthetic process"/>
    <property type="evidence" value="ECO:0007669"/>
    <property type="project" value="InterPro"/>
</dbReference>
<feature type="active site" description="Proton acceptor" evidence="14">
    <location>
        <position position="308"/>
    </location>
</feature>
<comment type="pathway">
    <text evidence="2">Amino-acid biosynthesis; L-threonine biosynthesis; L-threonine from L-aspartate: step 2/5.</text>
</comment>
<evidence type="ECO:0000256" key="10">
    <source>
        <dbReference type="ARBA" id="ARBA00023002"/>
    </source>
</evidence>
<dbReference type="OMA" id="CEEEMKM"/>
<accession>A0A0U9HID0</accession>
<dbReference type="Gene3D" id="3.30.360.10">
    <property type="entry name" value="Dihydrodipicolinate Reductase, domain 2"/>
    <property type="match status" value="1"/>
</dbReference>
<dbReference type="GO" id="GO:0009088">
    <property type="term" value="P:threonine biosynthetic process"/>
    <property type="evidence" value="ECO:0007669"/>
    <property type="project" value="UniProtKB-UniPathway"/>
</dbReference>
<dbReference type="UniPathway" id="UPA00034">
    <property type="reaction ID" value="UER00016"/>
</dbReference>
<keyword evidence="9" id="KW-0220">Diaminopimelate biosynthesis</keyword>
<comment type="subunit">
    <text evidence="4">Homodimer.</text>
</comment>
<keyword evidence="11" id="KW-0457">Lysine biosynthesis</keyword>
<evidence type="ECO:0000256" key="4">
    <source>
        <dbReference type="ARBA" id="ARBA00011738"/>
    </source>
</evidence>
<comment type="catalytic activity">
    <reaction evidence="13">
        <text>L-aspartate 4-semialdehyde + phosphate + NADP(+) = 4-phospho-L-aspartate + NADPH + H(+)</text>
        <dbReference type="Rhea" id="RHEA:24284"/>
        <dbReference type="ChEBI" id="CHEBI:15378"/>
        <dbReference type="ChEBI" id="CHEBI:43474"/>
        <dbReference type="ChEBI" id="CHEBI:57535"/>
        <dbReference type="ChEBI" id="CHEBI:57783"/>
        <dbReference type="ChEBI" id="CHEBI:58349"/>
        <dbReference type="ChEBI" id="CHEBI:537519"/>
        <dbReference type="EC" id="1.2.1.11"/>
    </reaction>
</comment>
<dbReference type="CDD" id="cd02316">
    <property type="entry name" value="VcASADH2_like_N"/>
    <property type="match status" value="1"/>
</dbReference>